<dbReference type="CDD" id="cd12797">
    <property type="entry name" value="M23_peptidase"/>
    <property type="match status" value="1"/>
</dbReference>
<evidence type="ECO:0000256" key="5">
    <source>
        <dbReference type="ARBA" id="ARBA00023049"/>
    </source>
</evidence>
<comment type="cofactor">
    <cofactor evidence="2">
        <name>Zn(2+)</name>
        <dbReference type="ChEBI" id="CHEBI:29105"/>
    </cofactor>
</comment>
<accession>A0A1D4HU64</accession>
<evidence type="ECO:0000313" key="9">
    <source>
        <dbReference type="Proteomes" id="UP000095412"/>
    </source>
</evidence>
<evidence type="ECO:0000313" key="8">
    <source>
        <dbReference type="EMBL" id="SCS59239.1"/>
    </source>
</evidence>
<feature type="domain" description="M23ase beta-sheet core" evidence="6">
    <location>
        <begin position="72"/>
        <end position="163"/>
    </location>
</feature>
<dbReference type="InterPro" id="IPR016047">
    <property type="entry name" value="M23ase_b-sheet_dom"/>
</dbReference>
<dbReference type="GO" id="GO:0006508">
    <property type="term" value="P:proteolysis"/>
    <property type="evidence" value="ECO:0007669"/>
    <property type="project" value="UniProtKB-KW"/>
</dbReference>
<dbReference type="AlphaFoldDB" id="A0A1D4HU64"/>
<dbReference type="EC" id="3.4.24.75" evidence="4"/>
<keyword evidence="5" id="KW-0645">Protease</keyword>
<sequence length="191" mass="21766">MKKTMKWIIFLLILIIPLTWLALNINNIQEHINDSFTEQNDNEGNHRISEFLKGSRETENFGEYEFSDFDSKHYGIDYHLPEDTPIQAATDGTVTRTFNNDLGGKVVQISEPNGQYHQWYMHLNDFKVKVGDEVQAGDTIALSGNTGEQTTGAHLHFQRMRGGVGNTYAIDPAKFIDELPEGEKSLYQLEK</sequence>
<evidence type="ECO:0000256" key="1">
    <source>
        <dbReference type="ARBA" id="ARBA00001667"/>
    </source>
</evidence>
<comment type="similarity">
    <text evidence="3">Belongs to the peptidase M23B family.</text>
</comment>
<dbReference type="EMBL" id="FMPI01000002">
    <property type="protein sequence ID" value="SCS40817.1"/>
    <property type="molecule type" value="Genomic_DNA"/>
</dbReference>
<dbReference type="Gene3D" id="2.70.70.10">
    <property type="entry name" value="Glucose Permease (Domain IIA)"/>
    <property type="match status" value="1"/>
</dbReference>
<dbReference type="SUPFAM" id="SSF51261">
    <property type="entry name" value="Duplicated hybrid motif"/>
    <property type="match status" value="1"/>
</dbReference>
<evidence type="ECO:0000313" key="10">
    <source>
        <dbReference type="Proteomes" id="UP000095768"/>
    </source>
</evidence>
<dbReference type="Pfam" id="PF01551">
    <property type="entry name" value="Peptidase_M23"/>
    <property type="match status" value="1"/>
</dbReference>
<gene>
    <name evidence="8" type="primary">lytM_1</name>
    <name evidence="8" type="ORF">SAMEA2297795_00769</name>
    <name evidence="7" type="ORF">SAMEA2297796_00447</name>
</gene>
<dbReference type="OrthoDB" id="9805799at2"/>
<reference evidence="7 9" key="2">
    <citation type="submission" date="2016-09" db="EMBL/GenBank/DDBJ databases">
        <authorList>
            <consortium name="Pathogen Informatics"/>
            <person name="Sun Q."/>
            <person name="Inoue M."/>
        </authorList>
    </citation>
    <scope>NUCLEOTIDE SEQUENCE [LARGE SCALE GENOMIC DNA]</scope>
    <source>
        <strain evidence="7 9">82C</strain>
    </source>
</reference>
<keyword evidence="8" id="KW-0378">Hydrolase</keyword>
<dbReference type="Proteomes" id="UP000095768">
    <property type="component" value="Unassembled WGS sequence"/>
</dbReference>
<evidence type="ECO:0000256" key="4">
    <source>
        <dbReference type="ARBA" id="ARBA00012322"/>
    </source>
</evidence>
<organism evidence="8 10">
    <name type="scientific">Staphylococcus caeli</name>
    <dbReference type="NCBI Taxonomy" id="2201815"/>
    <lineage>
        <taxon>Bacteria</taxon>
        <taxon>Bacillati</taxon>
        <taxon>Bacillota</taxon>
        <taxon>Bacilli</taxon>
        <taxon>Bacillales</taxon>
        <taxon>Staphylococcaceae</taxon>
        <taxon>Staphylococcus</taxon>
    </lineage>
</organism>
<evidence type="ECO:0000256" key="2">
    <source>
        <dbReference type="ARBA" id="ARBA00001947"/>
    </source>
</evidence>
<reference evidence="8 10" key="1">
    <citation type="submission" date="2016-09" db="EMBL/GenBank/DDBJ databases">
        <authorList>
            <consortium name="Pathogen Informatics"/>
        </authorList>
    </citation>
    <scope>NUCLEOTIDE SEQUENCE [LARGE SCALE GENOMIC DNA]</scope>
    <source>
        <strain evidence="8 10">82B</strain>
    </source>
</reference>
<evidence type="ECO:0000259" key="6">
    <source>
        <dbReference type="Pfam" id="PF01551"/>
    </source>
</evidence>
<proteinExistence type="inferred from homology"/>
<evidence type="ECO:0000313" key="7">
    <source>
        <dbReference type="EMBL" id="SCS40817.1"/>
    </source>
</evidence>
<comment type="catalytic activity">
    <reaction evidence="1">
        <text>Hydrolysis of the -Gly-|-Gly- bond in the pentaglycine inter-peptide link joining staphylococcal cell wall peptidoglycans.</text>
        <dbReference type="EC" id="3.4.24.75"/>
    </reaction>
</comment>
<dbReference type="InterPro" id="IPR011055">
    <property type="entry name" value="Dup_hybrid_motif"/>
</dbReference>
<dbReference type="InterPro" id="IPR050570">
    <property type="entry name" value="Cell_wall_metabolism_enzyme"/>
</dbReference>
<dbReference type="GO" id="GO:0004222">
    <property type="term" value="F:metalloendopeptidase activity"/>
    <property type="evidence" value="ECO:0007669"/>
    <property type="project" value="TreeGrafter"/>
</dbReference>
<dbReference type="Proteomes" id="UP000095412">
    <property type="component" value="Unassembled WGS sequence"/>
</dbReference>
<protein>
    <recommendedName>
        <fullName evidence="4">lysostaphin</fullName>
        <ecNumber evidence="4">3.4.24.75</ecNumber>
    </recommendedName>
</protein>
<keyword evidence="5" id="KW-0482">Metalloprotease</keyword>
<dbReference type="PANTHER" id="PTHR21666:SF270">
    <property type="entry name" value="MUREIN HYDROLASE ACTIVATOR ENVC"/>
    <property type="match status" value="1"/>
</dbReference>
<keyword evidence="9" id="KW-1185">Reference proteome</keyword>
<dbReference type="RefSeq" id="WP_069994583.1">
    <property type="nucleotide sequence ID" value="NZ_FMPG01000002.1"/>
</dbReference>
<dbReference type="PANTHER" id="PTHR21666">
    <property type="entry name" value="PEPTIDASE-RELATED"/>
    <property type="match status" value="1"/>
</dbReference>
<dbReference type="EMBL" id="FMPG01000002">
    <property type="protein sequence ID" value="SCS59239.1"/>
    <property type="molecule type" value="Genomic_DNA"/>
</dbReference>
<evidence type="ECO:0000256" key="3">
    <source>
        <dbReference type="ARBA" id="ARBA00006646"/>
    </source>
</evidence>
<name>A0A1D4HU64_9STAP</name>